<dbReference type="Gene3D" id="3.40.50.150">
    <property type="entry name" value="Vaccinia Virus protein VP39"/>
    <property type="match status" value="1"/>
</dbReference>
<dbReference type="GO" id="GO:0005737">
    <property type="term" value="C:cytoplasm"/>
    <property type="evidence" value="ECO:0007669"/>
    <property type="project" value="TreeGrafter"/>
</dbReference>
<evidence type="ECO:0000256" key="1">
    <source>
        <dbReference type="ARBA" id="ARBA00005369"/>
    </source>
</evidence>
<protein>
    <recommendedName>
        <fullName evidence="2">Protein-L-isoaspartate O-methyltransferase</fullName>
    </recommendedName>
    <alternativeName>
        <fullName evidence="3">Protein L-isoaspartyl methyltransferase</fullName>
    </alternativeName>
</protein>
<dbReference type="GO" id="GO:0032259">
    <property type="term" value="P:methylation"/>
    <property type="evidence" value="ECO:0007669"/>
    <property type="project" value="UniProtKB-KW"/>
</dbReference>
<evidence type="ECO:0000313" key="5">
    <source>
        <dbReference type="Proteomes" id="UP000217999"/>
    </source>
</evidence>
<dbReference type="Proteomes" id="UP000217999">
    <property type="component" value="Unassembled WGS sequence"/>
</dbReference>
<dbReference type="PANTHER" id="PTHR11579:SF18">
    <property type="entry name" value="PROTEIN-L-ISOASPARTATE O-METHYLTRANSFERASE"/>
    <property type="match status" value="1"/>
</dbReference>
<dbReference type="AlphaFoldDB" id="A0A2A2ABZ1"/>
<dbReference type="GO" id="GO:0004719">
    <property type="term" value="F:protein-L-isoaspartate (D-aspartate) O-methyltransferase activity"/>
    <property type="evidence" value="ECO:0007669"/>
    <property type="project" value="InterPro"/>
</dbReference>
<name>A0A2A2ABZ1_9BURK</name>
<gene>
    <name evidence="4" type="ORF">CK620_05515</name>
</gene>
<accession>A0A2A2ABZ1</accession>
<dbReference type="RefSeq" id="WP_095549442.1">
    <property type="nucleotide sequence ID" value="NZ_CP156659.1"/>
</dbReference>
<keyword evidence="4" id="KW-0489">Methyltransferase</keyword>
<evidence type="ECO:0000256" key="3">
    <source>
        <dbReference type="ARBA" id="ARBA00030757"/>
    </source>
</evidence>
<comment type="caution">
    <text evidence="4">The sequence shown here is derived from an EMBL/GenBank/DDBJ whole genome shotgun (WGS) entry which is preliminary data.</text>
</comment>
<keyword evidence="4" id="KW-0808">Transferase</keyword>
<evidence type="ECO:0000256" key="2">
    <source>
        <dbReference type="ARBA" id="ARBA00013346"/>
    </source>
</evidence>
<sequence length="235" mass="25912">MTLPLNRLHEFTHPDEAARFNMIEQQIRPWNVDNPVVLATLARIKREHFVPEAYRSLAFMDISVPLLPEQQALARPDCCMLPPKIEARMLNTLDVQAHERVLEIGAGSGYMAALLGALGHEVVTLEIAPDMAELARANLQQQRSANVQVLHANGAQSLPAGGFDVIVLSGSVAEVPQQLLGALNEGGRLLACVGQEPVMRMQLIRKEQGRLHSSTPWDFNLPRLQGFAEPSGFEF</sequence>
<dbReference type="CDD" id="cd02440">
    <property type="entry name" value="AdoMet_MTases"/>
    <property type="match status" value="1"/>
</dbReference>
<evidence type="ECO:0000313" key="4">
    <source>
        <dbReference type="EMBL" id="PAT35336.1"/>
    </source>
</evidence>
<proteinExistence type="inferred from homology"/>
<dbReference type="EMBL" id="NSJF01000002">
    <property type="protein sequence ID" value="PAT35336.1"/>
    <property type="molecule type" value="Genomic_DNA"/>
</dbReference>
<dbReference type="InterPro" id="IPR000682">
    <property type="entry name" value="PCMT"/>
</dbReference>
<dbReference type="Pfam" id="PF01135">
    <property type="entry name" value="PCMT"/>
    <property type="match status" value="1"/>
</dbReference>
<dbReference type="InterPro" id="IPR029063">
    <property type="entry name" value="SAM-dependent_MTases_sf"/>
</dbReference>
<reference evidence="4 5" key="1">
    <citation type="submission" date="2017-08" db="EMBL/GenBank/DDBJ databases">
        <title>WGS of Clinical strains of the CDC Group NO-1 linked to zoonotic infections in humans.</title>
        <authorList>
            <person name="Bernier A.-M."/>
            <person name="Bernard K."/>
        </authorList>
    </citation>
    <scope>NUCLEOTIDE SEQUENCE [LARGE SCALE GENOMIC DNA]</scope>
    <source>
        <strain evidence="4 5">NML03-0146</strain>
    </source>
</reference>
<dbReference type="PANTHER" id="PTHR11579">
    <property type="entry name" value="PROTEIN-L-ISOASPARTATE O-METHYLTRANSFERASE"/>
    <property type="match status" value="1"/>
</dbReference>
<dbReference type="SUPFAM" id="SSF53335">
    <property type="entry name" value="S-adenosyl-L-methionine-dependent methyltransferases"/>
    <property type="match status" value="1"/>
</dbReference>
<organism evidence="4 5">
    <name type="scientific">Vandammella animalimorsus</name>
    <dbReference type="NCBI Taxonomy" id="2029117"/>
    <lineage>
        <taxon>Bacteria</taxon>
        <taxon>Pseudomonadati</taxon>
        <taxon>Pseudomonadota</taxon>
        <taxon>Betaproteobacteria</taxon>
        <taxon>Burkholderiales</taxon>
        <taxon>Comamonadaceae</taxon>
        <taxon>Vandammella</taxon>
    </lineage>
</organism>
<comment type="similarity">
    <text evidence="1">Belongs to the methyltransferase superfamily. L-isoaspartyl/D-aspartyl protein methyltransferase family.</text>
</comment>